<evidence type="ECO:0000256" key="2">
    <source>
        <dbReference type="ARBA" id="ARBA00022801"/>
    </source>
</evidence>
<evidence type="ECO:0000313" key="4">
    <source>
        <dbReference type="EMBL" id="PPB72570.1"/>
    </source>
</evidence>
<evidence type="ECO:0000256" key="1">
    <source>
        <dbReference type="ARBA" id="ARBA00005622"/>
    </source>
</evidence>
<evidence type="ECO:0008006" key="6">
    <source>
        <dbReference type="Google" id="ProtNLM"/>
    </source>
</evidence>
<dbReference type="SUPFAM" id="SSF53474">
    <property type="entry name" value="alpha/beta-Hydrolases"/>
    <property type="match status" value="1"/>
</dbReference>
<dbReference type="Pfam" id="PF00756">
    <property type="entry name" value="Esterase"/>
    <property type="match status" value="1"/>
</dbReference>
<dbReference type="InterPro" id="IPR029058">
    <property type="entry name" value="AB_hydrolase_fold"/>
</dbReference>
<sequence length="281" mass="31606">MKTFMLLLGAFLCINLLAKPSNEIPKISSKAYEIFEIHSPFYFENNSTRYKVFTAKTKRQTSELTVIYTLDGNAFFPTLLNLYADSFIDKASNLLIVAIGYDSDLAFDTLKRTKDYTPKVTKEEFSKGGNADIFLEFVKTSIIPSIEKSYNVSSPKRAMFGHSFGALFALNALLKSSDTFHYYFIASPSLWWGDGSFLPQNITLKSCPEIYITIGSLERQRGKTHTINAKNLADRIGLQSGCEVKFKMFENETHGSVIPKAMSLMIDEVLDQDAKKGILNN</sequence>
<name>A0A855N8N2_CAMHY</name>
<dbReference type="Proteomes" id="UP000239685">
    <property type="component" value="Unassembled WGS sequence"/>
</dbReference>
<proteinExistence type="inferred from homology"/>
<keyword evidence="2" id="KW-0378">Hydrolase</keyword>
<feature type="signal peptide" evidence="3">
    <location>
        <begin position="1"/>
        <end position="18"/>
    </location>
</feature>
<comment type="similarity">
    <text evidence="1">Belongs to the esterase D family.</text>
</comment>
<gene>
    <name evidence="4" type="ORF">CDQ78_03160</name>
</gene>
<evidence type="ECO:0000256" key="3">
    <source>
        <dbReference type="SAM" id="SignalP"/>
    </source>
</evidence>
<organism evidence="4 5">
    <name type="scientific">Campylobacter hyointestinalis subsp. hyointestinalis</name>
    <dbReference type="NCBI Taxonomy" id="91352"/>
    <lineage>
        <taxon>Bacteria</taxon>
        <taxon>Pseudomonadati</taxon>
        <taxon>Campylobacterota</taxon>
        <taxon>Epsilonproteobacteria</taxon>
        <taxon>Campylobacterales</taxon>
        <taxon>Campylobacteraceae</taxon>
        <taxon>Campylobacter</taxon>
    </lineage>
</organism>
<dbReference type="Gene3D" id="3.40.50.1820">
    <property type="entry name" value="alpha/beta hydrolase"/>
    <property type="match status" value="1"/>
</dbReference>
<feature type="chain" id="PRO_5032942677" description="Alpha/beta hydrolase" evidence="3">
    <location>
        <begin position="19"/>
        <end position="281"/>
    </location>
</feature>
<dbReference type="RefSeq" id="WP_104064104.1">
    <property type="nucleotide sequence ID" value="NZ_NIQH01000002.1"/>
</dbReference>
<keyword evidence="3" id="KW-0732">Signal</keyword>
<dbReference type="GO" id="GO:0016788">
    <property type="term" value="F:hydrolase activity, acting on ester bonds"/>
    <property type="evidence" value="ECO:0007669"/>
    <property type="project" value="TreeGrafter"/>
</dbReference>
<accession>A0A855N8N2</accession>
<comment type="caution">
    <text evidence="4">The sequence shown here is derived from an EMBL/GenBank/DDBJ whole genome shotgun (WGS) entry which is preliminary data.</text>
</comment>
<dbReference type="PANTHER" id="PTHR40841:SF2">
    <property type="entry name" value="SIDEROPHORE-DEGRADING ESTERASE (EUROFUNG)"/>
    <property type="match status" value="1"/>
</dbReference>
<dbReference type="EMBL" id="NIQP01000002">
    <property type="protein sequence ID" value="PPB72570.1"/>
    <property type="molecule type" value="Genomic_DNA"/>
</dbReference>
<dbReference type="InterPro" id="IPR000801">
    <property type="entry name" value="Esterase-like"/>
</dbReference>
<dbReference type="AlphaFoldDB" id="A0A855N8N2"/>
<protein>
    <recommendedName>
        <fullName evidence="6">Alpha/beta hydrolase</fullName>
    </recommendedName>
</protein>
<reference evidence="4 5" key="1">
    <citation type="submission" date="2017-06" db="EMBL/GenBank/DDBJ databases">
        <title>Updating the genomic taxonomy and epidemiology of Campylobacter hyointestinalis; discovery in New Zealand farmed ruminants.</title>
        <authorList>
            <person name="Wilkinson D.A."/>
            <person name="Fayaz A."/>
            <person name="Biggs P.J."/>
            <person name="Midwinter A.C."/>
        </authorList>
    </citation>
    <scope>NUCLEOTIDE SEQUENCE [LARGE SCALE GENOMIC DNA]</scope>
    <source>
        <strain evidence="4 5">S1614a</strain>
    </source>
</reference>
<dbReference type="PANTHER" id="PTHR40841">
    <property type="entry name" value="SIDEROPHORE TRIACETYLFUSARININE C ESTERASE"/>
    <property type="match status" value="1"/>
</dbReference>
<evidence type="ECO:0000313" key="5">
    <source>
        <dbReference type="Proteomes" id="UP000239685"/>
    </source>
</evidence>
<dbReference type="InterPro" id="IPR052558">
    <property type="entry name" value="Siderophore_Hydrolase_D"/>
</dbReference>